<reference evidence="2 3" key="1">
    <citation type="submission" date="2024-01" db="EMBL/GenBank/DDBJ databases">
        <authorList>
            <person name="Waweru B."/>
        </authorList>
    </citation>
    <scope>NUCLEOTIDE SEQUENCE [LARGE SCALE GENOMIC DNA]</scope>
</reference>
<evidence type="ECO:0000313" key="2">
    <source>
        <dbReference type="EMBL" id="CAK7356672.1"/>
    </source>
</evidence>
<accession>A0AAV1SSC5</accession>
<sequence>MAIPSRKSSDHEGKGSSVDPKKSCSPILTQTHPMPKPTQGRPRHPTLSQQKNGDFLDISLTSSVSSKGKKKTMEYLKS</sequence>
<keyword evidence="3" id="KW-1185">Reference proteome</keyword>
<feature type="compositionally biased region" description="Basic and acidic residues" evidence="1">
    <location>
        <begin position="7"/>
        <end position="22"/>
    </location>
</feature>
<dbReference type="AlphaFoldDB" id="A0AAV1SSC5"/>
<proteinExistence type="predicted"/>
<dbReference type="Proteomes" id="UP001314170">
    <property type="component" value="Unassembled WGS sequence"/>
</dbReference>
<protein>
    <submittedName>
        <fullName evidence="2">Uncharacterized protein</fullName>
    </submittedName>
</protein>
<evidence type="ECO:0000256" key="1">
    <source>
        <dbReference type="SAM" id="MobiDB-lite"/>
    </source>
</evidence>
<dbReference type="EMBL" id="CAWUPB010001197">
    <property type="protein sequence ID" value="CAK7356672.1"/>
    <property type="molecule type" value="Genomic_DNA"/>
</dbReference>
<feature type="region of interest" description="Disordered" evidence="1">
    <location>
        <begin position="1"/>
        <end position="78"/>
    </location>
</feature>
<organism evidence="2 3">
    <name type="scientific">Dovyalis caffra</name>
    <dbReference type="NCBI Taxonomy" id="77055"/>
    <lineage>
        <taxon>Eukaryota</taxon>
        <taxon>Viridiplantae</taxon>
        <taxon>Streptophyta</taxon>
        <taxon>Embryophyta</taxon>
        <taxon>Tracheophyta</taxon>
        <taxon>Spermatophyta</taxon>
        <taxon>Magnoliopsida</taxon>
        <taxon>eudicotyledons</taxon>
        <taxon>Gunneridae</taxon>
        <taxon>Pentapetalae</taxon>
        <taxon>rosids</taxon>
        <taxon>fabids</taxon>
        <taxon>Malpighiales</taxon>
        <taxon>Salicaceae</taxon>
        <taxon>Flacourtieae</taxon>
        <taxon>Dovyalis</taxon>
    </lineage>
</organism>
<name>A0AAV1SSC5_9ROSI</name>
<evidence type="ECO:0000313" key="3">
    <source>
        <dbReference type="Proteomes" id="UP001314170"/>
    </source>
</evidence>
<comment type="caution">
    <text evidence="2">The sequence shown here is derived from an EMBL/GenBank/DDBJ whole genome shotgun (WGS) entry which is preliminary data.</text>
</comment>
<gene>
    <name evidence="2" type="ORF">DCAF_LOCUS26946</name>
</gene>